<dbReference type="EMBL" id="OV121142">
    <property type="protein sequence ID" value="CAH0549562.1"/>
    <property type="molecule type" value="Genomic_DNA"/>
</dbReference>
<dbReference type="GO" id="GO:0008270">
    <property type="term" value="F:zinc ion binding"/>
    <property type="evidence" value="ECO:0007669"/>
    <property type="project" value="UniProtKB-KW"/>
</dbReference>
<dbReference type="AlphaFoldDB" id="A0A9P0FBY6"/>
<name>A0A9P0FBY6_BRAAE</name>
<reference evidence="3" key="1">
    <citation type="submission" date="2021-12" db="EMBL/GenBank/DDBJ databases">
        <authorList>
            <person name="King R."/>
        </authorList>
    </citation>
    <scope>NUCLEOTIDE SEQUENCE</scope>
</reference>
<organism evidence="3 4">
    <name type="scientific">Brassicogethes aeneus</name>
    <name type="common">Rape pollen beetle</name>
    <name type="synonym">Meligethes aeneus</name>
    <dbReference type="NCBI Taxonomy" id="1431903"/>
    <lineage>
        <taxon>Eukaryota</taxon>
        <taxon>Metazoa</taxon>
        <taxon>Ecdysozoa</taxon>
        <taxon>Arthropoda</taxon>
        <taxon>Hexapoda</taxon>
        <taxon>Insecta</taxon>
        <taxon>Pterygota</taxon>
        <taxon>Neoptera</taxon>
        <taxon>Endopterygota</taxon>
        <taxon>Coleoptera</taxon>
        <taxon>Polyphaga</taxon>
        <taxon>Cucujiformia</taxon>
        <taxon>Nitidulidae</taxon>
        <taxon>Meligethinae</taxon>
        <taxon>Brassicogethes</taxon>
    </lineage>
</organism>
<dbReference type="PROSITE" id="PS50157">
    <property type="entry name" value="ZINC_FINGER_C2H2_2"/>
    <property type="match status" value="1"/>
</dbReference>
<keyword evidence="1" id="KW-0863">Zinc-finger</keyword>
<keyword evidence="4" id="KW-1185">Reference proteome</keyword>
<evidence type="ECO:0000259" key="2">
    <source>
        <dbReference type="PROSITE" id="PS50157"/>
    </source>
</evidence>
<dbReference type="Proteomes" id="UP001154078">
    <property type="component" value="Chromosome 11"/>
</dbReference>
<gene>
    <name evidence="3" type="ORF">MELIAE_LOCUS2672</name>
</gene>
<accession>A0A9P0FBY6</accession>
<dbReference type="InterPro" id="IPR013087">
    <property type="entry name" value="Znf_C2H2_type"/>
</dbReference>
<dbReference type="PROSITE" id="PS00028">
    <property type="entry name" value="ZINC_FINGER_C2H2_1"/>
    <property type="match status" value="1"/>
</dbReference>
<feature type="domain" description="C2H2-type" evidence="2">
    <location>
        <begin position="80"/>
        <end position="107"/>
    </location>
</feature>
<evidence type="ECO:0000256" key="1">
    <source>
        <dbReference type="PROSITE-ProRule" id="PRU00042"/>
    </source>
</evidence>
<dbReference type="OrthoDB" id="6077919at2759"/>
<proteinExistence type="predicted"/>
<evidence type="ECO:0000313" key="4">
    <source>
        <dbReference type="Proteomes" id="UP001154078"/>
    </source>
</evidence>
<keyword evidence="1" id="KW-0479">Metal-binding</keyword>
<sequence length="165" mass="18533">MNDCTIRQGRVSTSLLNIENQNKVSFKTPLTLTSTLSSLPSQEMDLIDDKSALSDLQVKQEEHSEDSANTEDNEQLYTPLTCELCNQTFTLPGDWVRHVQTHPYTLPAKRQRGDATIGDIMPDGPVTQDESAFKKRLQSNLLRHIRIVNDKILPPNNLGKTNDEG</sequence>
<evidence type="ECO:0000313" key="3">
    <source>
        <dbReference type="EMBL" id="CAH0549562.1"/>
    </source>
</evidence>
<keyword evidence="1" id="KW-0862">Zinc</keyword>
<protein>
    <recommendedName>
        <fullName evidence="2">C2H2-type domain-containing protein</fullName>
    </recommendedName>
</protein>